<dbReference type="PRINTS" id="PR00469">
    <property type="entry name" value="PNDRDTASEII"/>
</dbReference>
<name>A0A562V9E8_9ACTN</name>
<sequence>MTTTPHTTDVVIIGAGQSGLAAAGALGAAGVRPVVLEAAAEPHGSWPHYYDSLKAFSSNRFNAMPGLPFGGDPDDHPTRDEVAEYLRRYAAGLDAEIRTGVRVTEVGHDGGRFVVHTAGGDTLEAGAVVAATGSFGNPYTPELPGAAAYRGIVRHVADYRNPAPYAGSRVVVVGGGNSAVQVACELAQVATVTVASTEPLTLVPHRPGGRDVHHVLTVAVDPLPAPWVALLFDGAPVLDIGGYAEAFAAGRPDRRDMFTTFTEDGVRWSDGTTEPVDAVITATGYRPDLGYLRALGALDATGAPLHSGGLSTTHAGLAYLGLEFQRSFASNTLRGVFADAAAIAPAVAAVARGGHRLLG</sequence>
<protein>
    <submittedName>
        <fullName evidence="2">Putative flavoprotein involved in K+ transport</fullName>
    </submittedName>
</protein>
<dbReference type="RefSeq" id="WP_147131618.1">
    <property type="nucleotide sequence ID" value="NZ_BAABIJ010000001.1"/>
</dbReference>
<evidence type="ECO:0000313" key="3">
    <source>
        <dbReference type="Proteomes" id="UP000321617"/>
    </source>
</evidence>
<keyword evidence="3" id="KW-1185">Reference proteome</keyword>
<comment type="caution">
    <text evidence="2">The sequence shown here is derived from an EMBL/GenBank/DDBJ whole genome shotgun (WGS) entry which is preliminary data.</text>
</comment>
<dbReference type="Gene3D" id="3.50.50.60">
    <property type="entry name" value="FAD/NAD(P)-binding domain"/>
    <property type="match status" value="1"/>
</dbReference>
<organism evidence="2 3">
    <name type="scientific">Stackebrandtia albiflava</name>
    <dbReference type="NCBI Taxonomy" id="406432"/>
    <lineage>
        <taxon>Bacteria</taxon>
        <taxon>Bacillati</taxon>
        <taxon>Actinomycetota</taxon>
        <taxon>Actinomycetes</taxon>
        <taxon>Glycomycetales</taxon>
        <taxon>Glycomycetaceae</taxon>
        <taxon>Stackebrandtia</taxon>
    </lineage>
</organism>
<dbReference type="InterPro" id="IPR050982">
    <property type="entry name" value="Auxin_biosynth/cation_transpt"/>
</dbReference>
<dbReference type="AlphaFoldDB" id="A0A562V9E8"/>
<dbReference type="GO" id="GO:0004497">
    <property type="term" value="F:monooxygenase activity"/>
    <property type="evidence" value="ECO:0007669"/>
    <property type="project" value="TreeGrafter"/>
</dbReference>
<accession>A0A562V9E8</accession>
<dbReference type="GO" id="GO:0050660">
    <property type="term" value="F:flavin adenine dinucleotide binding"/>
    <property type="evidence" value="ECO:0007669"/>
    <property type="project" value="TreeGrafter"/>
</dbReference>
<evidence type="ECO:0000256" key="1">
    <source>
        <dbReference type="ARBA" id="ARBA00023002"/>
    </source>
</evidence>
<dbReference type="InterPro" id="IPR036188">
    <property type="entry name" value="FAD/NAD-bd_sf"/>
</dbReference>
<dbReference type="PANTHER" id="PTHR43539">
    <property type="entry name" value="FLAVIN-BINDING MONOOXYGENASE-LIKE PROTEIN (AFU_ORTHOLOGUE AFUA_4G09220)"/>
    <property type="match status" value="1"/>
</dbReference>
<dbReference type="OrthoDB" id="4328825at2"/>
<dbReference type="SUPFAM" id="SSF51905">
    <property type="entry name" value="FAD/NAD(P)-binding domain"/>
    <property type="match status" value="2"/>
</dbReference>
<reference evidence="2 3" key="1">
    <citation type="journal article" date="2013" name="Stand. Genomic Sci.">
        <title>Genomic Encyclopedia of Type Strains, Phase I: The one thousand microbial genomes (KMG-I) project.</title>
        <authorList>
            <person name="Kyrpides N.C."/>
            <person name="Woyke T."/>
            <person name="Eisen J.A."/>
            <person name="Garrity G."/>
            <person name="Lilburn T.G."/>
            <person name="Beck B.J."/>
            <person name="Whitman W.B."/>
            <person name="Hugenholtz P."/>
            <person name="Klenk H.P."/>
        </authorList>
    </citation>
    <scope>NUCLEOTIDE SEQUENCE [LARGE SCALE GENOMIC DNA]</scope>
    <source>
        <strain evidence="2 3">DSM 45044</strain>
    </source>
</reference>
<dbReference type="PANTHER" id="PTHR43539:SF78">
    <property type="entry name" value="FLAVIN-CONTAINING MONOOXYGENASE"/>
    <property type="match status" value="1"/>
</dbReference>
<evidence type="ECO:0000313" key="2">
    <source>
        <dbReference type="EMBL" id="TWJ14500.1"/>
    </source>
</evidence>
<gene>
    <name evidence="2" type="ORF">LX16_0185</name>
</gene>
<dbReference type="PRINTS" id="PR00368">
    <property type="entry name" value="FADPNR"/>
</dbReference>
<keyword evidence="1" id="KW-0560">Oxidoreductase</keyword>
<proteinExistence type="predicted"/>
<dbReference type="EMBL" id="VLLL01000005">
    <property type="protein sequence ID" value="TWJ14500.1"/>
    <property type="molecule type" value="Genomic_DNA"/>
</dbReference>
<dbReference type="Proteomes" id="UP000321617">
    <property type="component" value="Unassembled WGS sequence"/>
</dbReference>
<dbReference type="Pfam" id="PF13738">
    <property type="entry name" value="Pyr_redox_3"/>
    <property type="match status" value="1"/>
</dbReference>